<feature type="transmembrane region" description="Helical" evidence="2">
    <location>
        <begin position="209"/>
        <end position="230"/>
    </location>
</feature>
<evidence type="ECO:0000313" key="4">
    <source>
        <dbReference type="Proteomes" id="UP001303647"/>
    </source>
</evidence>
<keyword evidence="2" id="KW-1133">Transmembrane helix</keyword>
<reference evidence="3" key="2">
    <citation type="submission" date="2023-05" db="EMBL/GenBank/DDBJ databases">
        <authorList>
            <consortium name="Lawrence Berkeley National Laboratory"/>
            <person name="Steindorff A."/>
            <person name="Hensen N."/>
            <person name="Bonometti L."/>
            <person name="Westerberg I."/>
            <person name="Brannstrom I.O."/>
            <person name="Guillou S."/>
            <person name="Cros-Aarteil S."/>
            <person name="Calhoun S."/>
            <person name="Haridas S."/>
            <person name="Kuo A."/>
            <person name="Mondo S."/>
            <person name="Pangilinan J."/>
            <person name="Riley R."/>
            <person name="Labutti K."/>
            <person name="Andreopoulos B."/>
            <person name="Lipzen A."/>
            <person name="Chen C."/>
            <person name="Yanf M."/>
            <person name="Daum C."/>
            <person name="Ng V."/>
            <person name="Clum A."/>
            <person name="Ohm R."/>
            <person name="Martin F."/>
            <person name="Silar P."/>
            <person name="Natvig D."/>
            <person name="Lalanne C."/>
            <person name="Gautier V."/>
            <person name="Ament-Velasquez S.L."/>
            <person name="Kruys A."/>
            <person name="Hutchinson M.I."/>
            <person name="Powell A.J."/>
            <person name="Barry K."/>
            <person name="Miller A.N."/>
            <person name="Grigoriev I.V."/>
            <person name="Debuchy R."/>
            <person name="Gladieux P."/>
            <person name="Thoren M.H."/>
            <person name="Johannesson H."/>
        </authorList>
    </citation>
    <scope>NUCLEOTIDE SEQUENCE</scope>
    <source>
        <strain evidence="3">CBS 359.72</strain>
    </source>
</reference>
<sequence length="508" mass="55567">MGIFRRNTGGSAVADSSSSASDSPKGLGRRSSERVNTPMMRRTSTVGPVGAGMTPEQRVRRRSSTFSQYSFTEAQQDFQEEILDPGPTPERAPRTWKSWLPIMFASIPPVAGLFFKNGAAFFSDLILLCLATIFLHWSITAPWRWYDTAQQVREDQQAALEESLDIQGANAPAKQPDSGSESSQEPPPPAEVRQERARQLEAALSRLRVFEVVALGACFVAPAMATYLLYSVRYLLSRPSEGVVSNFNVGIFLLAAEVTPLSHSIKLVLAHTLHLQRVVHSNPYRTVRMTPSRYRALLARLDAVESRVAELAGREACEGCDCGDARVQQARARQLREDVARDVRAAVGPEIDGVVRAVRRYEKKTSTLTSETDLRLADLRRRLDDVIALSAVVARNKAESWGLLGKIGSGCWLVMSLPVAATTGAASLAVSPFKSVAKWLAREAKDWLEEADSHGGNFHGNGIDGGGGRDGQHQVRNKRVKDRPVKQGRSVSASLSMPSSATTRLWCA</sequence>
<keyword evidence="2" id="KW-0812">Transmembrane</keyword>
<keyword evidence="2" id="KW-0472">Membrane</keyword>
<dbReference type="AlphaFoldDB" id="A0AAN7HMG4"/>
<feature type="region of interest" description="Disordered" evidence="1">
    <location>
        <begin position="1"/>
        <end position="58"/>
    </location>
</feature>
<organism evidence="3 4">
    <name type="scientific">Corynascus novoguineensis</name>
    <dbReference type="NCBI Taxonomy" id="1126955"/>
    <lineage>
        <taxon>Eukaryota</taxon>
        <taxon>Fungi</taxon>
        <taxon>Dikarya</taxon>
        <taxon>Ascomycota</taxon>
        <taxon>Pezizomycotina</taxon>
        <taxon>Sordariomycetes</taxon>
        <taxon>Sordariomycetidae</taxon>
        <taxon>Sordariales</taxon>
        <taxon>Chaetomiaceae</taxon>
        <taxon>Corynascus</taxon>
    </lineage>
</organism>
<comment type="caution">
    <text evidence="3">The sequence shown here is derived from an EMBL/GenBank/DDBJ whole genome shotgun (WGS) entry which is preliminary data.</text>
</comment>
<feature type="compositionally biased region" description="Low complexity" evidence="1">
    <location>
        <begin position="11"/>
        <end position="23"/>
    </location>
</feature>
<dbReference type="Proteomes" id="UP001303647">
    <property type="component" value="Unassembled WGS sequence"/>
</dbReference>
<accession>A0AAN7HMG4</accession>
<feature type="compositionally biased region" description="Gly residues" evidence="1">
    <location>
        <begin position="457"/>
        <end position="469"/>
    </location>
</feature>
<feature type="transmembrane region" description="Helical" evidence="2">
    <location>
        <begin position="121"/>
        <end position="139"/>
    </location>
</feature>
<protein>
    <submittedName>
        <fullName evidence="3">Uncharacterized protein</fullName>
    </submittedName>
</protein>
<evidence type="ECO:0000256" key="2">
    <source>
        <dbReference type="SAM" id="Phobius"/>
    </source>
</evidence>
<reference evidence="3" key="1">
    <citation type="journal article" date="2023" name="Mol. Phylogenet. Evol.">
        <title>Genome-scale phylogeny and comparative genomics of the fungal order Sordariales.</title>
        <authorList>
            <person name="Hensen N."/>
            <person name="Bonometti L."/>
            <person name="Westerberg I."/>
            <person name="Brannstrom I.O."/>
            <person name="Guillou S."/>
            <person name="Cros-Aarteil S."/>
            <person name="Calhoun S."/>
            <person name="Haridas S."/>
            <person name="Kuo A."/>
            <person name="Mondo S."/>
            <person name="Pangilinan J."/>
            <person name="Riley R."/>
            <person name="LaButti K."/>
            <person name="Andreopoulos B."/>
            <person name="Lipzen A."/>
            <person name="Chen C."/>
            <person name="Yan M."/>
            <person name="Daum C."/>
            <person name="Ng V."/>
            <person name="Clum A."/>
            <person name="Steindorff A."/>
            <person name="Ohm R.A."/>
            <person name="Martin F."/>
            <person name="Silar P."/>
            <person name="Natvig D.O."/>
            <person name="Lalanne C."/>
            <person name="Gautier V."/>
            <person name="Ament-Velasquez S.L."/>
            <person name="Kruys A."/>
            <person name="Hutchinson M.I."/>
            <person name="Powell A.J."/>
            <person name="Barry K."/>
            <person name="Miller A.N."/>
            <person name="Grigoriev I.V."/>
            <person name="Debuchy R."/>
            <person name="Gladieux P."/>
            <person name="Hiltunen Thoren M."/>
            <person name="Johannesson H."/>
        </authorList>
    </citation>
    <scope>NUCLEOTIDE SEQUENCE</scope>
    <source>
        <strain evidence="3">CBS 359.72</strain>
    </source>
</reference>
<feature type="region of interest" description="Disordered" evidence="1">
    <location>
        <begin position="451"/>
        <end position="508"/>
    </location>
</feature>
<proteinExistence type="predicted"/>
<feature type="region of interest" description="Disordered" evidence="1">
    <location>
        <begin position="169"/>
        <end position="194"/>
    </location>
</feature>
<dbReference type="PANTHER" id="PTHR42032:SF1">
    <property type="entry name" value="YALI0E30679P"/>
    <property type="match status" value="1"/>
</dbReference>
<dbReference type="EMBL" id="MU857612">
    <property type="protein sequence ID" value="KAK4250517.1"/>
    <property type="molecule type" value="Genomic_DNA"/>
</dbReference>
<name>A0AAN7HMG4_9PEZI</name>
<keyword evidence="4" id="KW-1185">Reference proteome</keyword>
<evidence type="ECO:0000256" key="1">
    <source>
        <dbReference type="SAM" id="MobiDB-lite"/>
    </source>
</evidence>
<feature type="compositionally biased region" description="Low complexity" evidence="1">
    <location>
        <begin position="490"/>
        <end position="500"/>
    </location>
</feature>
<gene>
    <name evidence="3" type="ORF">C7999DRAFT_38363</name>
</gene>
<dbReference type="PANTHER" id="PTHR42032">
    <property type="entry name" value="YALI0E30679P"/>
    <property type="match status" value="1"/>
</dbReference>
<feature type="transmembrane region" description="Helical" evidence="2">
    <location>
        <begin position="98"/>
        <end position="115"/>
    </location>
</feature>
<feature type="compositionally biased region" description="Low complexity" evidence="1">
    <location>
        <begin position="175"/>
        <end position="184"/>
    </location>
</feature>
<evidence type="ECO:0000313" key="3">
    <source>
        <dbReference type="EMBL" id="KAK4250517.1"/>
    </source>
</evidence>